<feature type="domain" description="Phosphoesterase HXTX" evidence="3">
    <location>
        <begin position="8"/>
        <end position="85"/>
    </location>
</feature>
<accession>A6UVP3</accession>
<dbReference type="GO" id="GO:0004113">
    <property type="term" value="F:2',3'-cyclic-nucleotide 3'-phosphodiesterase activity"/>
    <property type="evidence" value="ECO:0007669"/>
    <property type="project" value="InterPro"/>
</dbReference>
<dbReference type="GO" id="GO:0008664">
    <property type="term" value="F:RNA 2',3'-cyclic 3'-phosphodiesterase activity"/>
    <property type="evidence" value="ECO:0007669"/>
    <property type="project" value="UniProtKB-EC"/>
</dbReference>
<dbReference type="Gene3D" id="3.90.1140.10">
    <property type="entry name" value="Cyclic phosphodiesterase"/>
    <property type="match status" value="1"/>
</dbReference>
<feature type="active site" description="Proton acceptor" evidence="2">
    <location>
        <position position="116"/>
    </location>
</feature>
<dbReference type="OrthoDB" id="44091at2157"/>
<protein>
    <recommendedName>
        <fullName evidence="2">RNA 2',3'-cyclic phosphodiesterase</fullName>
        <shortName evidence="2">RNA 2',3'-CPDase</shortName>
        <ecNumber evidence="2">3.1.4.58</ecNumber>
    </recommendedName>
</protein>
<keyword evidence="5" id="KW-1185">Reference proteome</keyword>
<feature type="short sequence motif" description="HXTX 2" evidence="2">
    <location>
        <begin position="116"/>
        <end position="119"/>
    </location>
</feature>
<dbReference type="HAMAP" id="MF_01940">
    <property type="entry name" value="RNA_CPDase"/>
    <property type="match status" value="1"/>
</dbReference>
<dbReference type="EC" id="3.1.4.58" evidence="2"/>
<dbReference type="RefSeq" id="WP_011973697.1">
    <property type="nucleotide sequence ID" value="NC_009635.1"/>
</dbReference>
<comment type="catalytic activity">
    <reaction evidence="2">
        <text>a 3'-end 2',3'-cyclophospho-ribonucleotide-RNA + H2O = a 3'-end 2'-phospho-ribonucleotide-RNA + H(+)</text>
        <dbReference type="Rhea" id="RHEA:11828"/>
        <dbReference type="Rhea" id="RHEA-COMP:10464"/>
        <dbReference type="Rhea" id="RHEA-COMP:17353"/>
        <dbReference type="ChEBI" id="CHEBI:15377"/>
        <dbReference type="ChEBI" id="CHEBI:15378"/>
        <dbReference type="ChEBI" id="CHEBI:83064"/>
        <dbReference type="ChEBI" id="CHEBI:173113"/>
        <dbReference type="EC" id="3.1.4.58"/>
    </reaction>
</comment>
<feature type="domain" description="Phosphoesterase HXTX" evidence="3">
    <location>
        <begin position="89"/>
        <end position="165"/>
    </location>
</feature>
<dbReference type="PANTHER" id="PTHR35561">
    <property type="entry name" value="RNA 2',3'-CYCLIC PHOSPHODIESTERASE"/>
    <property type="match status" value="1"/>
</dbReference>
<name>A6UVP3_META3</name>
<keyword evidence="1 2" id="KW-0378">Hydrolase</keyword>
<dbReference type="InterPro" id="IPR004175">
    <property type="entry name" value="RNA_CPDase"/>
</dbReference>
<dbReference type="KEGG" id="mae:Maeo_0987"/>
<evidence type="ECO:0000313" key="4">
    <source>
        <dbReference type="EMBL" id="ABR56565.1"/>
    </source>
</evidence>
<dbReference type="STRING" id="419665.Maeo_0987"/>
<reference evidence="4" key="1">
    <citation type="submission" date="2007-06" db="EMBL/GenBank/DDBJ databases">
        <title>Complete sequence of Methanococcus aeolicus Nankai-3.</title>
        <authorList>
            <consortium name="US DOE Joint Genome Institute"/>
            <person name="Copeland A."/>
            <person name="Lucas S."/>
            <person name="Lapidus A."/>
            <person name="Barry K."/>
            <person name="Glavina del Rio T."/>
            <person name="Dalin E."/>
            <person name="Tice H."/>
            <person name="Pitluck S."/>
            <person name="Chain P."/>
            <person name="Malfatti S."/>
            <person name="Shin M."/>
            <person name="Vergez L."/>
            <person name="Schmutz J."/>
            <person name="Larimer F."/>
            <person name="Land M."/>
            <person name="Hauser L."/>
            <person name="Kyrpides N."/>
            <person name="Lykidis A."/>
            <person name="Sieprawska-Lupa M."/>
            <person name="Whitman W.B."/>
            <person name="Richardson P."/>
        </authorList>
    </citation>
    <scope>NUCLEOTIDE SEQUENCE [LARGE SCALE GENOMIC DNA]</scope>
    <source>
        <strain evidence="4">Nankai-3</strain>
    </source>
</reference>
<evidence type="ECO:0000256" key="1">
    <source>
        <dbReference type="ARBA" id="ARBA00022801"/>
    </source>
</evidence>
<dbReference type="InterPro" id="IPR009097">
    <property type="entry name" value="Cyclic_Pdiesterase"/>
</dbReference>
<dbReference type="EMBL" id="CP000743">
    <property type="protein sequence ID" value="ABR56565.1"/>
    <property type="molecule type" value="Genomic_DNA"/>
</dbReference>
<dbReference type="Pfam" id="PF02834">
    <property type="entry name" value="LigT_PEase"/>
    <property type="match status" value="2"/>
</dbReference>
<dbReference type="HOGENOM" id="CLU_081251_3_4_2"/>
<gene>
    <name evidence="4" type="ordered locus">Maeo_0987</name>
</gene>
<dbReference type="PANTHER" id="PTHR35561:SF1">
    <property type="entry name" value="RNA 2',3'-CYCLIC PHOSPHODIESTERASE"/>
    <property type="match status" value="1"/>
</dbReference>
<dbReference type="GeneID" id="5326971"/>
<keyword evidence="4" id="KW-0436">Ligase</keyword>
<dbReference type="NCBIfam" id="TIGR02258">
    <property type="entry name" value="2_5_ligase"/>
    <property type="match status" value="1"/>
</dbReference>
<sequence>MRCFLAIELTDKLKEKIGELQNNFKINGIKSVEKENLHITVKFLGDIDDDKLEKIKLVDLSINPVNTPIKEVGVFPNENYIKIIWVGAPKLTNTLKEIDEKISELGFKKERSYIPHITIGRVKFIKDKNHLKEKIEKYKNIKFDNLEVKNIVLIGSQLTEKGPIYTTIKKW</sequence>
<comment type="similarity">
    <text evidence="2">Belongs to the 2H phosphoesterase superfamily. ThpR family.</text>
</comment>
<dbReference type="Proteomes" id="UP000001106">
    <property type="component" value="Chromosome"/>
</dbReference>
<dbReference type="AlphaFoldDB" id="A6UVP3"/>
<organism evidence="4 5">
    <name type="scientific">Methanococcus aeolicus (strain ATCC BAA-1280 / DSM 17508 / OCM 812 / Nankai-3)</name>
    <dbReference type="NCBI Taxonomy" id="419665"/>
    <lineage>
        <taxon>Archaea</taxon>
        <taxon>Methanobacteriati</taxon>
        <taxon>Methanobacteriota</taxon>
        <taxon>Methanomada group</taxon>
        <taxon>Methanococci</taxon>
        <taxon>Methanococcales</taxon>
        <taxon>Methanococcaceae</taxon>
        <taxon>Methanococcus</taxon>
    </lineage>
</organism>
<dbReference type="SUPFAM" id="SSF55144">
    <property type="entry name" value="LigT-like"/>
    <property type="match status" value="1"/>
</dbReference>
<evidence type="ECO:0000256" key="2">
    <source>
        <dbReference type="HAMAP-Rule" id="MF_01940"/>
    </source>
</evidence>
<comment type="function">
    <text evidence="2">Hydrolyzes RNA 2',3'-cyclic phosphodiester to an RNA 2'-phosphomonoester.</text>
</comment>
<dbReference type="InterPro" id="IPR014051">
    <property type="entry name" value="Phosphoesterase_HXTX"/>
</dbReference>
<evidence type="ECO:0000259" key="3">
    <source>
        <dbReference type="Pfam" id="PF02834"/>
    </source>
</evidence>
<proteinExistence type="inferred from homology"/>
<evidence type="ECO:0000313" key="5">
    <source>
        <dbReference type="Proteomes" id="UP000001106"/>
    </source>
</evidence>
<feature type="active site" description="Proton donor" evidence="2">
    <location>
        <position position="38"/>
    </location>
</feature>
<feature type="short sequence motif" description="HXTX 1" evidence="2">
    <location>
        <begin position="38"/>
        <end position="41"/>
    </location>
</feature>
<dbReference type="GO" id="GO:0016874">
    <property type="term" value="F:ligase activity"/>
    <property type="evidence" value="ECO:0007669"/>
    <property type="project" value="UniProtKB-KW"/>
</dbReference>
<dbReference type="eggNOG" id="arCOG01736">
    <property type="taxonomic scope" value="Archaea"/>
</dbReference>